<dbReference type="Pfam" id="PF01261">
    <property type="entry name" value="AP_endonuc_2"/>
    <property type="match status" value="1"/>
</dbReference>
<evidence type="ECO:0000259" key="1">
    <source>
        <dbReference type="Pfam" id="PF01261"/>
    </source>
</evidence>
<accession>A0A7C3UK93</accession>
<comment type="caution">
    <text evidence="2">The sequence shown here is derived from an EMBL/GenBank/DDBJ whole genome shotgun (WGS) entry which is preliminary data.</text>
</comment>
<dbReference type="PANTHER" id="PTHR21445">
    <property type="entry name" value="ENDONUCLEASE IV ENDODEOXYRIBONUCLEASE IV"/>
    <property type="match status" value="1"/>
</dbReference>
<dbReference type="SMART" id="SM00518">
    <property type="entry name" value="AP2Ec"/>
    <property type="match status" value="1"/>
</dbReference>
<dbReference type="GO" id="GO:0006284">
    <property type="term" value="P:base-excision repair"/>
    <property type="evidence" value="ECO:0007669"/>
    <property type="project" value="TreeGrafter"/>
</dbReference>
<dbReference type="PANTHER" id="PTHR21445:SF0">
    <property type="entry name" value="APURINIC-APYRIMIDINIC ENDONUCLEASE"/>
    <property type="match status" value="1"/>
</dbReference>
<dbReference type="FunFam" id="3.20.20.150:FF:000017">
    <property type="entry name" value="Endonuclease IV related protein"/>
    <property type="match status" value="1"/>
</dbReference>
<dbReference type="EMBL" id="DTAK01000008">
    <property type="protein sequence ID" value="HGU58827.1"/>
    <property type="molecule type" value="Genomic_DNA"/>
</dbReference>
<dbReference type="GO" id="GO:0008270">
    <property type="term" value="F:zinc ion binding"/>
    <property type="evidence" value="ECO:0007669"/>
    <property type="project" value="InterPro"/>
</dbReference>
<proteinExistence type="predicted"/>
<dbReference type="GO" id="GO:0003906">
    <property type="term" value="F:DNA-(apurinic or apyrimidinic site) endonuclease activity"/>
    <property type="evidence" value="ECO:0007669"/>
    <property type="project" value="TreeGrafter"/>
</dbReference>
<dbReference type="InterPro" id="IPR013022">
    <property type="entry name" value="Xyl_isomerase-like_TIM-brl"/>
</dbReference>
<reference evidence="2" key="1">
    <citation type="journal article" date="2020" name="mSystems">
        <title>Genome- and Community-Level Interaction Insights into Carbon Utilization and Element Cycling Functions of Hydrothermarchaeota in Hydrothermal Sediment.</title>
        <authorList>
            <person name="Zhou Z."/>
            <person name="Liu Y."/>
            <person name="Xu W."/>
            <person name="Pan J."/>
            <person name="Luo Z.H."/>
            <person name="Li M."/>
        </authorList>
    </citation>
    <scope>NUCLEOTIDE SEQUENCE [LARGE SCALE GENOMIC DNA]</scope>
    <source>
        <strain evidence="3">SpSt-62</strain>
        <strain evidence="2">SpSt-97</strain>
    </source>
</reference>
<evidence type="ECO:0000313" key="3">
    <source>
        <dbReference type="EMBL" id="HGU58827.1"/>
    </source>
</evidence>
<dbReference type="AlphaFoldDB" id="A0A7C3UK93"/>
<organism evidence="2">
    <name type="scientific">Geoglobus ahangari</name>
    <dbReference type="NCBI Taxonomy" id="113653"/>
    <lineage>
        <taxon>Archaea</taxon>
        <taxon>Methanobacteriati</taxon>
        <taxon>Methanobacteriota</taxon>
        <taxon>Archaeoglobi</taxon>
        <taxon>Archaeoglobales</taxon>
        <taxon>Archaeoglobaceae</taxon>
        <taxon>Geoglobus</taxon>
    </lineage>
</organism>
<gene>
    <name evidence="3" type="ORF">ENT89_01190</name>
    <name evidence="2" type="ORF">ENX77_03265</name>
</gene>
<dbReference type="InterPro" id="IPR036237">
    <property type="entry name" value="Xyl_isomerase-like_sf"/>
</dbReference>
<dbReference type="InterPro" id="IPR001719">
    <property type="entry name" value="AP_endonuc_2"/>
</dbReference>
<feature type="domain" description="Xylose isomerase-like TIM barrel" evidence="1">
    <location>
        <begin position="22"/>
        <end position="256"/>
    </location>
</feature>
<protein>
    <recommendedName>
        <fullName evidence="1">Xylose isomerase-like TIM barrel domain-containing protein</fullName>
    </recommendedName>
</protein>
<dbReference type="Gene3D" id="3.20.20.150">
    <property type="entry name" value="Divalent-metal-dependent TIM barrel enzymes"/>
    <property type="match status" value="1"/>
</dbReference>
<dbReference type="SUPFAM" id="SSF51658">
    <property type="entry name" value="Xylose isomerase-like"/>
    <property type="match status" value="1"/>
</dbReference>
<evidence type="ECO:0000313" key="2">
    <source>
        <dbReference type="EMBL" id="HGE66133.1"/>
    </source>
</evidence>
<name>A0A7C3UK93_9EURY</name>
<sequence length="270" mass="31085">MLFGTAGVPNSSKDRSTFGGIKRIRELNLDCMEVQFVRGVKISEKKAIEVGKLAKSLNVVLSIHAPYYVNLNAESEIKIRQSIQRLFDSIRIGILLNARNIVFHAGYYMRSSRENAYRRVKESLKMLMDMIECDVILRVETTGKRNQFGEIEEVVRLSEELDKVMPCLDISHIHARTLAYNSYDEFISLLEHIESRLGNDAIKDMHVHISGIEYDLKGEKRHLNLKNSDFNYTDFLKALRDFNADGRVISESPNLEEDALMLKDLYSRLH</sequence>
<dbReference type="CDD" id="cd00019">
    <property type="entry name" value="AP2Ec"/>
    <property type="match status" value="1"/>
</dbReference>
<dbReference type="GO" id="GO:0008081">
    <property type="term" value="F:phosphoric diester hydrolase activity"/>
    <property type="evidence" value="ECO:0007669"/>
    <property type="project" value="TreeGrafter"/>
</dbReference>
<dbReference type="EMBL" id="DTPI01000022">
    <property type="protein sequence ID" value="HGE66133.1"/>
    <property type="molecule type" value="Genomic_DNA"/>
</dbReference>
<dbReference type="GO" id="GO:0003677">
    <property type="term" value="F:DNA binding"/>
    <property type="evidence" value="ECO:0007669"/>
    <property type="project" value="InterPro"/>
</dbReference>